<comment type="caution">
    <text evidence="1">The sequence shown here is derived from an EMBL/GenBank/DDBJ whole genome shotgun (WGS) entry which is preliminary data.</text>
</comment>
<proteinExistence type="predicted"/>
<sequence>MSCEKQQLDIDELRLLVDDTECEALMFTDEQYFKMYRSFPNIYRMAAHIWMLKATRIQKDMGGVKSYSDGDEKYEMTALNDLYSYYVNMRNQMLELAEQFENECEGGYDGGSFVLSFKAPKIL</sequence>
<protein>
    <submittedName>
        <fullName evidence="1">Uncharacterized protein</fullName>
    </submittedName>
</protein>
<evidence type="ECO:0000313" key="1">
    <source>
        <dbReference type="EMBL" id="TKI72639.1"/>
    </source>
</evidence>
<dbReference type="Proteomes" id="UP000308744">
    <property type="component" value="Unassembled WGS sequence"/>
</dbReference>
<keyword evidence="2" id="KW-1185">Reference proteome</keyword>
<evidence type="ECO:0000313" key="2">
    <source>
        <dbReference type="Proteomes" id="UP000308744"/>
    </source>
</evidence>
<gene>
    <name evidence="1" type="ORF">FC756_00825</name>
</gene>
<name>A0A4U2ZE12_9BACI</name>
<organism evidence="1 2">
    <name type="scientific">Lysinibacillus mangiferihumi</name>
    <dbReference type="NCBI Taxonomy" id="1130819"/>
    <lineage>
        <taxon>Bacteria</taxon>
        <taxon>Bacillati</taxon>
        <taxon>Bacillota</taxon>
        <taxon>Bacilli</taxon>
        <taxon>Bacillales</taxon>
        <taxon>Bacillaceae</taxon>
        <taxon>Lysinibacillus</taxon>
    </lineage>
</organism>
<accession>A0A4U2ZE12</accession>
<dbReference type="EMBL" id="SZPU01000002">
    <property type="protein sequence ID" value="TKI72639.1"/>
    <property type="molecule type" value="Genomic_DNA"/>
</dbReference>
<dbReference type="AlphaFoldDB" id="A0A4U2ZE12"/>
<dbReference type="RefSeq" id="WP_107896749.1">
    <property type="nucleotide sequence ID" value="NZ_PYWM01000024.1"/>
</dbReference>
<reference evidence="1 2" key="1">
    <citation type="submission" date="2019-04" db="EMBL/GenBank/DDBJ databases">
        <title>Lysinibacillus genome sequencing.</title>
        <authorList>
            <person name="Dunlap C."/>
        </authorList>
    </citation>
    <scope>NUCLEOTIDE SEQUENCE [LARGE SCALE GENOMIC DNA]</scope>
    <source>
        <strain evidence="1 2">CCTCC AB 2010389</strain>
    </source>
</reference>